<dbReference type="SMART" id="SM00487">
    <property type="entry name" value="DEXDc"/>
    <property type="match status" value="1"/>
</dbReference>
<evidence type="ECO:0000256" key="4">
    <source>
        <dbReference type="ARBA" id="ARBA00022840"/>
    </source>
</evidence>
<dbReference type="PANTHER" id="PTHR18934:SF99">
    <property type="entry name" value="ATP-DEPENDENT RNA HELICASE DHX37-RELATED"/>
    <property type="match status" value="1"/>
</dbReference>
<dbReference type="Pfam" id="PF11898">
    <property type="entry name" value="DUF3418"/>
    <property type="match status" value="1"/>
</dbReference>
<dbReference type="RefSeq" id="WP_066056932.1">
    <property type="nucleotide sequence ID" value="NZ_JBHUNF010000002.1"/>
</dbReference>
<dbReference type="EC" id="3.6.4.13" evidence="8"/>
<organism evidence="8 9">
    <name type="scientific">Gulosibacter bifidus</name>
    <dbReference type="NCBI Taxonomy" id="272239"/>
    <lineage>
        <taxon>Bacteria</taxon>
        <taxon>Bacillati</taxon>
        <taxon>Actinomycetota</taxon>
        <taxon>Actinomycetes</taxon>
        <taxon>Micrococcales</taxon>
        <taxon>Microbacteriaceae</taxon>
        <taxon>Gulosibacter</taxon>
    </lineage>
</organism>
<dbReference type="Gene3D" id="1.20.120.1080">
    <property type="match status" value="1"/>
</dbReference>
<dbReference type="SUPFAM" id="SSF52540">
    <property type="entry name" value="P-loop containing nucleoside triphosphate hydrolases"/>
    <property type="match status" value="1"/>
</dbReference>
<dbReference type="PANTHER" id="PTHR18934">
    <property type="entry name" value="ATP-DEPENDENT RNA HELICASE"/>
    <property type="match status" value="1"/>
</dbReference>
<sequence>MSERSIHFPEHLPVSQRREEIASAIAEHQVVIVAGETGSGKTTQLPKICLELGRTAIGHTQPRRIAARTIAERVAAELGSEVGDLVGYQVRFTDESSADTKIKLMTDGILLGELRRDRLLRRYDTIIIDEAHERSLNIDFLLGYLRRLLPKRPDLKVIVTSATIDPESFSKHFADAPIIEVSGRTFPVEVRYRPLVPDAVSGDDHDVDGDASDAVLAQERDLFTGIIAALRELEAEADGDVLVFLPGEREIRDAEDAIRGSLTGRARETTEVVPLYGRLSARDQHRVFEASRTPGIRRRVVLATNVAETSLTVPGIAYVIDSGLARISRYSTRAKVQRLPIEAISQASANQRSGRSGRTRDGIAIRLYSEQDFARRPEYTDPEILRTNLASVLLQMASLQLGEISDFPFLTPPDQRGVKDGLDLLTELGAIRRTRGNSKRGASTQRSSKSVGAGQDAAPASRGGVALTRVGRDLAKLPIDPRYGRMVVAAREHDVAREVLIIVAGLTVPDIRERPLEHRAHADQLHARFRDPSSDFFTLLNIWNYLEDRSHELGSSAFRKLCRAEYLNMVRFREWQDLFRQLRELATPLGLKLHRPPKRTASAPDTAKTDDAAVSRPHTNEPGANADAVHKALLTGLLSHIGVYDKQRRDFQGARNTRFRVFPGSGLAKAAPDAVMAAELVETSQLFARTVAKIDPAWAEQLAGDLVKRQHGEPHWERKQGQAVTNETVTLYGVPLVRDRRIGFARINPQWSRDLFLRHALVEGDWNANYPFDRANRQLRRQLEELEERTRQRGLIEDDERILEFFDERIPQTVVSQPTFDKWWREAREHQPKLLNLTRADLLDNDADTVDETAFPRYWQHGEQRLKLQYKFDPNAPDDGVTAIVPLPLLAMLEPEGFDWQVPGLRAELVTALLRTLPKATRRNFVPAADWAARLLALLGDVHPHTGTQPSGTITGTLHEHMQREAGMRFDEAEFDLERVPAHLRMRFRVVDDRGRELGVGMNLSALQQRLKRASEAALVHAIPTNADAGRHGAATRGGSGSKHRDSAGTAAAQHAASVSEQQDVTAWPADSLPESFDIRRKHGVIRAWPTLKLRDPAHPATSKIDLVLATTAADQAREHDRAVAALLARSVPSPASYVQAHLTASEKLALAASPYPSVNALIDDVLFALAVPAIPETSIRTRAEFDRVRDAFNAGLVDAMFEAVKGVAQVLTAQREALAAMKRTNALAFLGSLTDMREQLDALIFNGFISRTGIARLPHLQRYLRAISYRCERLSQNAATERAGSLEMVTALALYREAGGTLPPEPDASATMCDARWMLEELRVSLFAQQLGTATPASLKRLRKLLA</sequence>
<feature type="compositionally biased region" description="Low complexity" evidence="5">
    <location>
        <begin position="1048"/>
        <end position="1063"/>
    </location>
</feature>
<dbReference type="InterPro" id="IPR027417">
    <property type="entry name" value="P-loop_NTPase"/>
</dbReference>
<dbReference type="InterPro" id="IPR011709">
    <property type="entry name" value="DEAD-box_helicase_OB_fold"/>
</dbReference>
<evidence type="ECO:0000313" key="9">
    <source>
        <dbReference type="Proteomes" id="UP001597453"/>
    </source>
</evidence>
<dbReference type="GO" id="GO:0016787">
    <property type="term" value="F:hydrolase activity"/>
    <property type="evidence" value="ECO:0007669"/>
    <property type="project" value="UniProtKB-KW"/>
</dbReference>
<dbReference type="Gene3D" id="3.40.50.300">
    <property type="entry name" value="P-loop containing nucleotide triphosphate hydrolases"/>
    <property type="match status" value="2"/>
</dbReference>
<dbReference type="PROSITE" id="PS51194">
    <property type="entry name" value="HELICASE_CTER"/>
    <property type="match status" value="1"/>
</dbReference>
<comment type="caution">
    <text evidence="8">The sequence shown here is derived from an EMBL/GenBank/DDBJ whole genome shotgun (WGS) entry which is preliminary data.</text>
</comment>
<feature type="domain" description="Helicase C-terminal" evidence="7">
    <location>
        <begin position="225"/>
        <end position="400"/>
    </location>
</feature>
<evidence type="ECO:0000259" key="7">
    <source>
        <dbReference type="PROSITE" id="PS51194"/>
    </source>
</evidence>
<evidence type="ECO:0000256" key="5">
    <source>
        <dbReference type="SAM" id="MobiDB-lite"/>
    </source>
</evidence>
<reference evidence="9" key="1">
    <citation type="journal article" date="2019" name="Int. J. Syst. Evol. Microbiol.">
        <title>The Global Catalogue of Microorganisms (GCM) 10K type strain sequencing project: providing services to taxonomists for standard genome sequencing and annotation.</title>
        <authorList>
            <consortium name="The Broad Institute Genomics Platform"/>
            <consortium name="The Broad Institute Genome Sequencing Center for Infectious Disease"/>
            <person name="Wu L."/>
            <person name="Ma J."/>
        </authorList>
    </citation>
    <scope>NUCLEOTIDE SEQUENCE [LARGE SCALE GENOMIC DNA]</scope>
    <source>
        <strain evidence="9">TISTR 1511</strain>
    </source>
</reference>
<dbReference type="NCBIfam" id="TIGR01967">
    <property type="entry name" value="DEAH_box_HrpA"/>
    <property type="match status" value="1"/>
</dbReference>
<evidence type="ECO:0000313" key="8">
    <source>
        <dbReference type="EMBL" id="MFD2674323.1"/>
    </source>
</evidence>
<keyword evidence="1" id="KW-0547">Nucleotide-binding</keyword>
<dbReference type="Proteomes" id="UP001597453">
    <property type="component" value="Unassembled WGS sequence"/>
</dbReference>
<dbReference type="SMART" id="SM00490">
    <property type="entry name" value="HELICc"/>
    <property type="match status" value="1"/>
</dbReference>
<dbReference type="Pfam" id="PF00271">
    <property type="entry name" value="Helicase_C"/>
    <property type="match status" value="1"/>
</dbReference>
<keyword evidence="9" id="KW-1185">Reference proteome</keyword>
<name>A0ABW5RGY9_9MICO</name>
<dbReference type="CDD" id="cd18791">
    <property type="entry name" value="SF2_C_RHA"/>
    <property type="match status" value="1"/>
</dbReference>
<dbReference type="InterPro" id="IPR007502">
    <property type="entry name" value="Helicase-assoc_dom"/>
</dbReference>
<dbReference type="GO" id="GO:0003724">
    <property type="term" value="F:RNA helicase activity"/>
    <property type="evidence" value="ECO:0007669"/>
    <property type="project" value="UniProtKB-EC"/>
</dbReference>
<dbReference type="Pfam" id="PF21010">
    <property type="entry name" value="HA2_C"/>
    <property type="match status" value="1"/>
</dbReference>
<evidence type="ECO:0000256" key="2">
    <source>
        <dbReference type="ARBA" id="ARBA00022801"/>
    </source>
</evidence>
<dbReference type="PROSITE" id="PS51192">
    <property type="entry name" value="HELICASE_ATP_BIND_1"/>
    <property type="match status" value="1"/>
</dbReference>
<dbReference type="InterPro" id="IPR010222">
    <property type="entry name" value="RNA_helicase_HrpA"/>
</dbReference>
<accession>A0ABW5RGY9</accession>
<proteinExistence type="predicted"/>
<feature type="region of interest" description="Disordered" evidence="5">
    <location>
        <begin position="594"/>
        <end position="624"/>
    </location>
</feature>
<feature type="domain" description="Helicase ATP-binding" evidence="6">
    <location>
        <begin position="22"/>
        <end position="182"/>
    </location>
</feature>
<dbReference type="Pfam" id="PF00270">
    <property type="entry name" value="DEAD"/>
    <property type="match status" value="1"/>
</dbReference>
<keyword evidence="4" id="KW-0067">ATP-binding</keyword>
<feature type="region of interest" description="Disordered" evidence="5">
    <location>
        <begin position="1028"/>
        <end position="1067"/>
    </location>
</feature>
<dbReference type="InterPro" id="IPR003593">
    <property type="entry name" value="AAA+_ATPase"/>
</dbReference>
<gene>
    <name evidence="8" type="primary">hrpA</name>
    <name evidence="8" type="ORF">ACFSUQ_03280</name>
</gene>
<dbReference type="InterPro" id="IPR001650">
    <property type="entry name" value="Helicase_C-like"/>
</dbReference>
<dbReference type="Pfam" id="PF07717">
    <property type="entry name" value="OB_NTP_bind"/>
    <property type="match status" value="1"/>
</dbReference>
<dbReference type="InterPro" id="IPR024590">
    <property type="entry name" value="HrpA_C"/>
</dbReference>
<evidence type="ECO:0000259" key="6">
    <source>
        <dbReference type="PROSITE" id="PS51192"/>
    </source>
</evidence>
<protein>
    <submittedName>
        <fullName evidence="8">ATP-dependent RNA helicase HrpA</fullName>
        <ecNumber evidence="8">3.6.4.13</ecNumber>
    </submittedName>
</protein>
<dbReference type="EMBL" id="JBHUNF010000002">
    <property type="protein sequence ID" value="MFD2674323.1"/>
    <property type="molecule type" value="Genomic_DNA"/>
</dbReference>
<dbReference type="SMART" id="SM00382">
    <property type="entry name" value="AAA"/>
    <property type="match status" value="1"/>
</dbReference>
<feature type="region of interest" description="Disordered" evidence="5">
    <location>
        <begin position="433"/>
        <end position="462"/>
    </location>
</feature>
<dbReference type="SMART" id="SM00847">
    <property type="entry name" value="HA2"/>
    <property type="match status" value="1"/>
</dbReference>
<feature type="compositionally biased region" description="Polar residues" evidence="5">
    <location>
        <begin position="440"/>
        <end position="450"/>
    </location>
</feature>
<dbReference type="InterPro" id="IPR011545">
    <property type="entry name" value="DEAD/DEAH_box_helicase_dom"/>
</dbReference>
<evidence type="ECO:0000256" key="3">
    <source>
        <dbReference type="ARBA" id="ARBA00022806"/>
    </source>
</evidence>
<keyword evidence="2 8" id="KW-0378">Hydrolase</keyword>
<dbReference type="InterPro" id="IPR014001">
    <property type="entry name" value="Helicase_ATP-bd"/>
</dbReference>
<evidence type="ECO:0000256" key="1">
    <source>
        <dbReference type="ARBA" id="ARBA00022741"/>
    </source>
</evidence>
<keyword evidence="3 8" id="KW-0347">Helicase</keyword>